<dbReference type="AlphaFoldDB" id="A0A2C9VPW7"/>
<sequence length="39" mass="4472">MPVHSICGGHCLHAPKSSQRIIFTFQTADFFRRTKALIR</sequence>
<gene>
    <name evidence="1" type="ORF">MANES_06G109100</name>
</gene>
<name>A0A2C9VPW7_MANES</name>
<evidence type="ECO:0000313" key="1">
    <source>
        <dbReference type="EMBL" id="OAY47832.1"/>
    </source>
</evidence>
<accession>A0A2C9VPW7</accession>
<organism evidence="1">
    <name type="scientific">Manihot esculenta</name>
    <name type="common">Cassava</name>
    <name type="synonym">Jatropha manihot</name>
    <dbReference type="NCBI Taxonomy" id="3983"/>
    <lineage>
        <taxon>Eukaryota</taxon>
        <taxon>Viridiplantae</taxon>
        <taxon>Streptophyta</taxon>
        <taxon>Embryophyta</taxon>
        <taxon>Tracheophyta</taxon>
        <taxon>Spermatophyta</taxon>
        <taxon>Magnoliopsida</taxon>
        <taxon>eudicotyledons</taxon>
        <taxon>Gunneridae</taxon>
        <taxon>Pentapetalae</taxon>
        <taxon>rosids</taxon>
        <taxon>fabids</taxon>
        <taxon>Malpighiales</taxon>
        <taxon>Euphorbiaceae</taxon>
        <taxon>Crotonoideae</taxon>
        <taxon>Manihoteae</taxon>
        <taxon>Manihot</taxon>
    </lineage>
</organism>
<dbReference type="EMBL" id="CM004392">
    <property type="protein sequence ID" value="OAY47832.1"/>
    <property type="molecule type" value="Genomic_DNA"/>
</dbReference>
<reference evidence="1" key="1">
    <citation type="submission" date="2016-02" db="EMBL/GenBank/DDBJ databases">
        <title>WGS assembly of Manihot esculenta.</title>
        <authorList>
            <person name="Bredeson J.V."/>
            <person name="Prochnik S.E."/>
            <person name="Lyons J.B."/>
            <person name="Schmutz J."/>
            <person name="Grimwood J."/>
            <person name="Vrebalov J."/>
            <person name="Bart R.S."/>
            <person name="Amuge T."/>
            <person name="Ferguson M.E."/>
            <person name="Green R."/>
            <person name="Putnam N."/>
            <person name="Stites J."/>
            <person name="Rounsley S."/>
            <person name="Rokhsar D.S."/>
        </authorList>
    </citation>
    <scope>NUCLEOTIDE SEQUENCE [LARGE SCALE GENOMIC DNA]</scope>
    <source>
        <tissue evidence="1">Leaf</tissue>
    </source>
</reference>
<proteinExistence type="predicted"/>
<protein>
    <submittedName>
        <fullName evidence="1">Uncharacterized protein</fullName>
    </submittedName>
</protein>